<evidence type="ECO:0000313" key="2">
    <source>
        <dbReference type="EMBL" id="MQR51171.1"/>
    </source>
</evidence>
<dbReference type="EMBL" id="WIOC01000032">
    <property type="protein sequence ID" value="MQR51171.1"/>
    <property type="molecule type" value="Genomic_DNA"/>
</dbReference>
<dbReference type="RefSeq" id="WP_000794400.1">
    <property type="nucleotide sequence ID" value="NZ_CAXNZP010000051.1"/>
</dbReference>
<accession>A0A646LVC3</accession>
<organism evidence="3">
    <name type="scientific">Acinetobacter baumannii</name>
    <dbReference type="NCBI Taxonomy" id="470"/>
    <lineage>
        <taxon>Bacteria</taxon>
        <taxon>Pseudomonadati</taxon>
        <taxon>Pseudomonadota</taxon>
        <taxon>Gammaproteobacteria</taxon>
        <taxon>Moraxellales</taxon>
        <taxon>Moraxellaceae</taxon>
        <taxon>Acinetobacter</taxon>
        <taxon>Acinetobacter calcoaceticus/baumannii complex</taxon>
    </lineage>
</organism>
<reference evidence="3" key="1">
    <citation type="submission" date="2019-09" db="EMBL/GenBank/DDBJ databases">
        <title>Distinct mechanisms of dissemination of NDM-1 metallo-beta-betalactamase in Acinetobacter species spp. in Argentina.</title>
        <authorList>
            <person name="Maria R.S."/>
            <person name="Adams M.D."/>
        </authorList>
    </citation>
    <scope>NUCLEOTIDE SEQUENCE</scope>
    <source>
        <strain evidence="3">AMA3</strain>
    </source>
</reference>
<comment type="caution">
    <text evidence="3">The sequence shown here is derived from an EMBL/GenBank/DDBJ whole genome shotgun (WGS) entry which is preliminary data.</text>
</comment>
<evidence type="ECO:0000313" key="3">
    <source>
        <dbReference type="EMBL" id="MQZ28890.1"/>
    </source>
</evidence>
<dbReference type="InterPro" id="IPR009649">
    <property type="entry name" value="TraU"/>
</dbReference>
<name>A0A646LVC3_ACIBA</name>
<dbReference type="AlphaFoldDB" id="A0A646LVC3"/>
<feature type="chain" id="PRO_5040687127" evidence="1">
    <location>
        <begin position="24"/>
        <end position="347"/>
    </location>
</feature>
<evidence type="ECO:0000256" key="1">
    <source>
        <dbReference type="SAM" id="SignalP"/>
    </source>
</evidence>
<proteinExistence type="predicted"/>
<dbReference type="Pfam" id="PF06834">
    <property type="entry name" value="TraU"/>
    <property type="match status" value="1"/>
</dbReference>
<dbReference type="EMBL" id="VYTF01000031">
    <property type="protein sequence ID" value="MQZ28890.1"/>
    <property type="molecule type" value="Genomic_DNA"/>
</dbReference>
<evidence type="ECO:0000313" key="4">
    <source>
        <dbReference type="Proteomes" id="UP000461234"/>
    </source>
</evidence>
<feature type="signal peptide" evidence="1">
    <location>
        <begin position="1"/>
        <end position="23"/>
    </location>
</feature>
<gene>
    <name evidence="2" type="ORF">F2P40_17905</name>
    <name evidence="3" type="ORF">F4T87_18030</name>
</gene>
<sequence length="347" mass="38250">MKNNIYKKLVSVALASLSFCLYAETSTNTNPDFVSSRTQPCDGKFPNPISDICWKCMFPIKVGAINLSMSLQKDNDDPSPPMVCNCPAPPPIFQRIGVGVSFWEAARMAEVVRTPMCSPTLGGARLGSINAPAGTHGQTAEDESSSFYHVHWFSYPVLSWIGMGFTSAACYDGDSYDMLYMTELDPLWDDDNSAFLLNPEAVLFTNPVTQVSCAADSIKATATLFGIDPMFWCAGSQGSVFPLSGTQSNHHGAVDASLNLIHRFTFKMHRELLGKDTSTYAAMCGSVPQPLLRKTQYKQQMVYPVSQTQLGLGYGVPSTIWGAGREYPYKGEDFAYMIWRKRMCCAW</sequence>
<protein>
    <submittedName>
        <fullName evidence="3">Conjugal transfer protein</fullName>
    </submittedName>
</protein>
<reference evidence="2 4" key="2">
    <citation type="submission" date="2019-10" db="EMBL/GenBank/DDBJ databases">
        <title>Genetic environment of the oxa23 gene and comparative analysis of carbapenem resistant Acinetobacter baumannii isolates belonging to global clone 1, lineage 2 recovered in a burns hospital outbreak in 2012-2013.</title>
        <authorList>
            <person name="Douraghi M."/>
            <person name="Aris P."/>
            <person name="Kenyon J."/>
            <person name="Hamidian M."/>
        </authorList>
    </citation>
    <scope>NUCLEOTIDE SEQUENCE [LARGE SCALE GENOMIC DNA]</scope>
    <source>
        <strain evidence="2 4">ABS103</strain>
    </source>
</reference>
<dbReference type="Proteomes" id="UP000461234">
    <property type="component" value="Unassembled WGS sequence"/>
</dbReference>
<keyword evidence="1" id="KW-0732">Signal</keyword>